<protein>
    <submittedName>
        <fullName evidence="2">Uncharacterized protein</fullName>
    </submittedName>
</protein>
<dbReference type="Proteomes" id="UP000887574">
    <property type="component" value="Unplaced"/>
</dbReference>
<sequence length="147" mass="16498">MTCPRLPPAYSQRLSVIASLIARRQFPFGRSARSFTKAGGCRSSQCILHVEALRATRASAIIFLLGDPFPPVHTQHDGDGRWCTSHLHPSTELTLGEDRLAICIHQNLMIIAEFLAHFLLADDASIERSIDWLHILSSFFNERSDWA</sequence>
<name>A0A915ENJ8_9BILA</name>
<proteinExistence type="predicted"/>
<evidence type="ECO:0000313" key="1">
    <source>
        <dbReference type="Proteomes" id="UP000887574"/>
    </source>
</evidence>
<keyword evidence="1" id="KW-1185">Reference proteome</keyword>
<evidence type="ECO:0000313" key="2">
    <source>
        <dbReference type="WBParaSite" id="jg8140"/>
    </source>
</evidence>
<dbReference type="AlphaFoldDB" id="A0A915ENJ8"/>
<organism evidence="1 2">
    <name type="scientific">Ditylenchus dipsaci</name>
    <dbReference type="NCBI Taxonomy" id="166011"/>
    <lineage>
        <taxon>Eukaryota</taxon>
        <taxon>Metazoa</taxon>
        <taxon>Ecdysozoa</taxon>
        <taxon>Nematoda</taxon>
        <taxon>Chromadorea</taxon>
        <taxon>Rhabditida</taxon>
        <taxon>Tylenchina</taxon>
        <taxon>Tylenchomorpha</taxon>
        <taxon>Sphaerularioidea</taxon>
        <taxon>Anguinidae</taxon>
        <taxon>Anguininae</taxon>
        <taxon>Ditylenchus</taxon>
    </lineage>
</organism>
<accession>A0A915ENJ8</accession>
<reference evidence="2" key="1">
    <citation type="submission" date="2022-11" db="UniProtKB">
        <authorList>
            <consortium name="WormBaseParasite"/>
        </authorList>
    </citation>
    <scope>IDENTIFICATION</scope>
</reference>
<dbReference type="WBParaSite" id="jg8140">
    <property type="protein sequence ID" value="jg8140"/>
    <property type="gene ID" value="jg8140"/>
</dbReference>